<accession>A0ABU8JQQ6</accession>
<dbReference type="Proteomes" id="UP001359469">
    <property type="component" value="Unassembled WGS sequence"/>
</dbReference>
<dbReference type="Gene3D" id="2.30.30.110">
    <property type="match status" value="1"/>
</dbReference>
<keyword evidence="5" id="KW-0805">Transcription regulation</keyword>
<evidence type="ECO:0000256" key="4">
    <source>
        <dbReference type="ARBA" id="ARBA00022649"/>
    </source>
</evidence>
<evidence type="ECO:0000313" key="9">
    <source>
        <dbReference type="EMBL" id="MEI7065783.1"/>
    </source>
</evidence>
<evidence type="ECO:0000256" key="8">
    <source>
        <dbReference type="ARBA" id="ARBA00033135"/>
    </source>
</evidence>
<reference evidence="9 10" key="1">
    <citation type="submission" date="2024-03" db="EMBL/GenBank/DDBJ databases">
        <title>Analysis of soft rot Pectobacteriaceae population diversity in US potato growing regions between 2016 and 2022.</title>
        <authorList>
            <person name="Ma X."/>
            <person name="Zhang X."/>
            <person name="Stodghill P."/>
            <person name="Rioux R."/>
            <person name="Babler B."/>
            <person name="Shrestha S."/>
            <person name="Babler B."/>
            <person name="Rivedal H."/>
            <person name="Frost K."/>
            <person name="Hao J."/>
            <person name="Secor G."/>
            <person name="Swingle B."/>
        </authorList>
    </citation>
    <scope>NUCLEOTIDE SEQUENCE [LARGE SCALE GENOMIC DNA]</scope>
    <source>
        <strain evidence="9 10">SR64</strain>
    </source>
</reference>
<protein>
    <recommendedName>
        <fullName evidence="2">Toxin CcdB</fullName>
    </recommendedName>
    <alternativeName>
        <fullName evidence="8">Cytotoxic protein CcdB</fullName>
    </alternativeName>
    <alternativeName>
        <fullName evidence="7">Protein LetD</fullName>
    </alternativeName>
</protein>
<evidence type="ECO:0000256" key="5">
    <source>
        <dbReference type="ARBA" id="ARBA00023015"/>
    </source>
</evidence>
<proteinExistence type="inferred from homology"/>
<keyword evidence="4" id="KW-1277">Toxin-antitoxin system</keyword>
<comment type="similarity">
    <text evidence="1">Belongs to the CcdB toxin family.</text>
</comment>
<organism evidence="9 10">
    <name type="scientific">Dickeya chrysanthemi</name>
    <name type="common">Pectobacterium chrysanthemi</name>
    <name type="synonym">Erwinia chrysanthemi</name>
    <dbReference type="NCBI Taxonomy" id="556"/>
    <lineage>
        <taxon>Bacteria</taxon>
        <taxon>Pseudomonadati</taxon>
        <taxon>Pseudomonadota</taxon>
        <taxon>Gammaproteobacteria</taxon>
        <taxon>Enterobacterales</taxon>
        <taxon>Pectobacteriaceae</taxon>
        <taxon>Dickeya</taxon>
    </lineage>
</organism>
<dbReference type="InterPro" id="IPR002712">
    <property type="entry name" value="CcdB"/>
</dbReference>
<dbReference type="SUPFAM" id="SSF50118">
    <property type="entry name" value="Cell growth inhibitor/plasmid maintenance toxic component"/>
    <property type="match status" value="1"/>
</dbReference>
<dbReference type="RefSeq" id="WP_336730384.1">
    <property type="nucleotide sequence ID" value="NZ_JBBBOO010000020.1"/>
</dbReference>
<gene>
    <name evidence="9" type="ORF">WCU84_19345</name>
</gene>
<name>A0ABU8JQQ6_DICCH</name>
<keyword evidence="3" id="KW-0678">Repressor</keyword>
<keyword evidence="10" id="KW-1185">Reference proteome</keyword>
<keyword evidence="6" id="KW-0804">Transcription</keyword>
<evidence type="ECO:0000256" key="2">
    <source>
        <dbReference type="ARBA" id="ARBA00015075"/>
    </source>
</evidence>
<evidence type="ECO:0000313" key="10">
    <source>
        <dbReference type="Proteomes" id="UP001359469"/>
    </source>
</evidence>
<evidence type="ECO:0000256" key="1">
    <source>
        <dbReference type="ARBA" id="ARBA00005230"/>
    </source>
</evidence>
<dbReference type="EMBL" id="JBBBOO010000020">
    <property type="protein sequence ID" value="MEI7065783.1"/>
    <property type="molecule type" value="Genomic_DNA"/>
</dbReference>
<evidence type="ECO:0000256" key="6">
    <source>
        <dbReference type="ARBA" id="ARBA00023163"/>
    </source>
</evidence>
<sequence length="102" mass="11628">MQYMVYRNNDNSRAYPYLLDVQSDIIGELHTRLVIPLFPEEKVNASVVKRLTPVLPVEGSDYLVMTHEMASVRLSQLGPQVMDAQPYRQSIKAALDFLLDGF</sequence>
<evidence type="ECO:0000256" key="7">
    <source>
        <dbReference type="ARBA" id="ARBA00029628"/>
    </source>
</evidence>
<dbReference type="Pfam" id="PF01845">
    <property type="entry name" value="CcdB"/>
    <property type="match status" value="1"/>
</dbReference>
<dbReference type="InterPro" id="IPR011067">
    <property type="entry name" value="Plasmid_toxin/cell-grow_inhib"/>
</dbReference>
<comment type="caution">
    <text evidence="9">The sequence shown here is derived from an EMBL/GenBank/DDBJ whole genome shotgun (WGS) entry which is preliminary data.</text>
</comment>
<evidence type="ECO:0000256" key="3">
    <source>
        <dbReference type="ARBA" id="ARBA00022491"/>
    </source>
</evidence>